<proteinExistence type="predicted"/>
<comment type="caution">
    <text evidence="4">The sequence shown here is derived from an EMBL/GenBank/DDBJ whole genome shotgun (WGS) entry which is preliminary data.</text>
</comment>
<dbReference type="GO" id="GO:0140662">
    <property type="term" value="F:ATP-dependent protein folding chaperone"/>
    <property type="evidence" value="ECO:0007669"/>
    <property type="project" value="InterPro"/>
</dbReference>
<protein>
    <submittedName>
        <fullName evidence="4">Uncharacterized protein</fullName>
    </submittedName>
</protein>
<dbReference type="InterPro" id="IPR043129">
    <property type="entry name" value="ATPase_NBD"/>
</dbReference>
<reference evidence="4 5" key="1">
    <citation type="submission" date="2018-10" db="EMBL/GenBank/DDBJ databases">
        <authorList>
            <consortium name="IHU Genomes"/>
        </authorList>
    </citation>
    <scope>NUCLEOTIDE SEQUENCE [LARGE SCALE GENOMIC DNA]</scope>
    <source>
        <strain evidence="4 5">A1</strain>
    </source>
</reference>
<evidence type="ECO:0000313" key="5">
    <source>
        <dbReference type="Proteomes" id="UP000594342"/>
    </source>
</evidence>
<keyword evidence="1" id="KW-0547">Nucleotide-binding</keyword>
<keyword evidence="3" id="KW-0143">Chaperone</keyword>
<dbReference type="InterPro" id="IPR013126">
    <property type="entry name" value="Hsp_70_fam"/>
</dbReference>
<keyword evidence="5" id="KW-1185">Reference proteome</keyword>
<organism evidence="4 5">
    <name type="scientific">Yasminevirus sp. GU-2018</name>
    <dbReference type="NCBI Taxonomy" id="2420051"/>
    <lineage>
        <taxon>Viruses</taxon>
        <taxon>Varidnaviria</taxon>
        <taxon>Bamfordvirae</taxon>
        <taxon>Nucleocytoviricota</taxon>
        <taxon>Megaviricetes</taxon>
        <taxon>Imitervirales</taxon>
        <taxon>Mimiviridae</taxon>
        <taxon>Klosneuvirinae</taxon>
        <taxon>Yasminevirus</taxon>
        <taxon>Yasminevirus saudimassiliense</taxon>
    </lineage>
</organism>
<gene>
    <name evidence="4" type="ORF">YASMINEVIRUS_1236</name>
</gene>
<dbReference type="Gene3D" id="3.90.640.10">
    <property type="entry name" value="Actin, Chain A, domain 4"/>
    <property type="match status" value="1"/>
</dbReference>
<name>A0A5K0UB27_9VIRU</name>
<keyword evidence="2" id="KW-0067">ATP-binding</keyword>
<dbReference type="Gene3D" id="3.30.420.40">
    <property type="match status" value="2"/>
</dbReference>
<evidence type="ECO:0000256" key="3">
    <source>
        <dbReference type="ARBA" id="ARBA00023186"/>
    </source>
</evidence>
<dbReference type="Proteomes" id="UP000594342">
    <property type="component" value="Unassembled WGS sequence"/>
</dbReference>
<dbReference type="PANTHER" id="PTHR45639">
    <property type="entry name" value="HSC70CB, ISOFORM G-RELATED"/>
    <property type="match status" value="1"/>
</dbReference>
<dbReference type="PANTHER" id="PTHR45639:SF3">
    <property type="entry name" value="HYPOXIA UP-REGULATED PROTEIN 1"/>
    <property type="match status" value="1"/>
</dbReference>
<evidence type="ECO:0000313" key="4">
    <source>
        <dbReference type="EMBL" id="VBB18704.1"/>
    </source>
</evidence>
<dbReference type="SUPFAM" id="SSF53067">
    <property type="entry name" value="Actin-like ATPase domain"/>
    <property type="match status" value="1"/>
</dbReference>
<dbReference type="Pfam" id="PF00012">
    <property type="entry name" value="HSP70"/>
    <property type="match status" value="1"/>
</dbReference>
<accession>A0A5K0UB27</accession>
<sequence length="746" mass="83409">MSGSTKSPNLTRDTFFGVDVGSHKLVVGKCFSNKRVGVRTTSSPVTEIVGDTTDNRIIPNRMLLPLDTTTPRAFGNNVNGSKALNLDNLSSSKIERTSLFRIGEKLFSFPGCVAKNMIMSYVKTVMRMRVAEDGSEPIKTVAYVPKYGHMDDLKQMHADALGIECIVRADVSQYIPKSESDSKTDGSASADVVDDFKMTDAGQSFSNVKLVPISDVHALVMAYVNRHVVDAEPATVSKDVVLIDIGHTKQQIIRFKVLKTSDSEIEVEQIGYASKPNVAGDAITKAFCSHIRNRLAKERVGFTVKESSLIEQVTKLKHQLSINSVLTPWFQGDSNDVTLTITRAELEEVVRSVGADTNLVELMEYVILPSKTKHGIRSDKRQKTLNIEIVGGCSRMPIFAKTVDTFCTSNGVAAAVSRTLHPDEAVAEGATFFGWLLDNDSISVKYTRYIRSGVYAHFERVDSETNMTDRTRPFSLFREGERIVSVYGSKKNGSNTHSVHAEAKNIVGGHLSDTSCIELSVGYGQNVCFYVGKTKMILEPKRAECEFMVGDTMYVEFTYNMIENVEVSKVWIANSITQCEVPVPFRVLYCTDDSIGSIVDVAKLRQTYTMYEAELLNLDADAMRRQYLMNYMEEFFYKKDFVNSLLRTVQSLKGVSRDEYVDNVDVKVTWGLTTHVKELYDFYQFCRAYMYDEDNVLSGDTYLKNKHDYIVGLLNNRYAVIKLTQATCIVSDIIDSYSHAGESMTQ</sequence>
<evidence type="ECO:0000256" key="2">
    <source>
        <dbReference type="ARBA" id="ARBA00022840"/>
    </source>
</evidence>
<evidence type="ECO:0000256" key="1">
    <source>
        <dbReference type="ARBA" id="ARBA00022741"/>
    </source>
</evidence>
<dbReference type="EMBL" id="UPSH01000001">
    <property type="protein sequence ID" value="VBB18704.1"/>
    <property type="molecule type" value="Genomic_DNA"/>
</dbReference>
<dbReference type="GO" id="GO:0030968">
    <property type="term" value="P:endoplasmic reticulum unfolded protein response"/>
    <property type="evidence" value="ECO:0007669"/>
    <property type="project" value="TreeGrafter"/>
</dbReference>
<dbReference type="GO" id="GO:0005524">
    <property type="term" value="F:ATP binding"/>
    <property type="evidence" value="ECO:0007669"/>
    <property type="project" value="UniProtKB-KW"/>
</dbReference>